<name>A0A9W9W0G9_9EURO</name>
<sequence length="63" mass="6695">MSLINSPLGAANAGIALLGAILMYAHECPNDPKGLLMRCFMMYRVCFSSEPGMNAGDNASDNK</sequence>
<keyword evidence="2" id="KW-1185">Reference proteome</keyword>
<dbReference type="AlphaFoldDB" id="A0A9W9W0G9"/>
<comment type="caution">
    <text evidence="1">The sequence shown here is derived from an EMBL/GenBank/DDBJ whole genome shotgun (WGS) entry which is preliminary data.</text>
</comment>
<proteinExistence type="predicted"/>
<evidence type="ECO:0000313" key="1">
    <source>
        <dbReference type="EMBL" id="KAJ5396395.1"/>
    </source>
</evidence>
<reference evidence="1" key="2">
    <citation type="journal article" date="2023" name="IMA Fungus">
        <title>Comparative genomic study of the Penicillium genus elucidates a diverse pangenome and 15 lateral gene transfer events.</title>
        <authorList>
            <person name="Petersen C."/>
            <person name="Sorensen T."/>
            <person name="Nielsen M.R."/>
            <person name="Sondergaard T.E."/>
            <person name="Sorensen J.L."/>
            <person name="Fitzpatrick D.A."/>
            <person name="Frisvad J.C."/>
            <person name="Nielsen K.L."/>
        </authorList>
    </citation>
    <scope>NUCLEOTIDE SEQUENCE</scope>
    <source>
        <strain evidence="1">IBT 29677</strain>
    </source>
</reference>
<dbReference type="EMBL" id="JAPZBU010000006">
    <property type="protein sequence ID" value="KAJ5396395.1"/>
    <property type="molecule type" value="Genomic_DNA"/>
</dbReference>
<organism evidence="1 2">
    <name type="scientific">Penicillium cosmopolitanum</name>
    <dbReference type="NCBI Taxonomy" id="1131564"/>
    <lineage>
        <taxon>Eukaryota</taxon>
        <taxon>Fungi</taxon>
        <taxon>Dikarya</taxon>
        <taxon>Ascomycota</taxon>
        <taxon>Pezizomycotina</taxon>
        <taxon>Eurotiomycetes</taxon>
        <taxon>Eurotiomycetidae</taxon>
        <taxon>Eurotiales</taxon>
        <taxon>Aspergillaceae</taxon>
        <taxon>Penicillium</taxon>
    </lineage>
</organism>
<gene>
    <name evidence="1" type="ORF">N7509_004508</name>
</gene>
<reference evidence="1" key="1">
    <citation type="submission" date="2022-12" db="EMBL/GenBank/DDBJ databases">
        <authorList>
            <person name="Petersen C."/>
        </authorList>
    </citation>
    <scope>NUCLEOTIDE SEQUENCE</scope>
    <source>
        <strain evidence="1">IBT 29677</strain>
    </source>
</reference>
<protein>
    <submittedName>
        <fullName evidence="1">Uncharacterized protein</fullName>
    </submittedName>
</protein>
<evidence type="ECO:0000313" key="2">
    <source>
        <dbReference type="Proteomes" id="UP001147747"/>
    </source>
</evidence>
<dbReference type="GeneID" id="81368125"/>
<dbReference type="Proteomes" id="UP001147747">
    <property type="component" value="Unassembled WGS sequence"/>
</dbReference>
<dbReference type="RefSeq" id="XP_056488447.1">
    <property type="nucleotide sequence ID" value="XM_056629145.1"/>
</dbReference>
<accession>A0A9W9W0G9</accession>